<proteinExistence type="predicted"/>
<evidence type="ECO:0000313" key="1">
    <source>
        <dbReference type="EMBL" id="CAD9034787.1"/>
    </source>
</evidence>
<organism evidence="1">
    <name type="scientific">Eutreptiella gymnastica</name>
    <dbReference type="NCBI Taxonomy" id="73025"/>
    <lineage>
        <taxon>Eukaryota</taxon>
        <taxon>Discoba</taxon>
        <taxon>Euglenozoa</taxon>
        <taxon>Euglenida</taxon>
        <taxon>Spirocuta</taxon>
        <taxon>Euglenophyceae</taxon>
        <taxon>Eutreptiales</taxon>
        <taxon>Eutreptiaceae</taxon>
        <taxon>Eutreptiella</taxon>
    </lineage>
</organism>
<accession>A0A7S1J748</accession>
<reference evidence="1" key="1">
    <citation type="submission" date="2021-01" db="EMBL/GenBank/DDBJ databases">
        <authorList>
            <person name="Corre E."/>
            <person name="Pelletier E."/>
            <person name="Niang G."/>
            <person name="Scheremetjew M."/>
            <person name="Finn R."/>
            <person name="Kale V."/>
            <person name="Holt S."/>
            <person name="Cochrane G."/>
            <person name="Meng A."/>
            <person name="Brown T."/>
            <person name="Cohen L."/>
        </authorList>
    </citation>
    <scope>NUCLEOTIDE SEQUENCE</scope>
    <source>
        <strain evidence="1">NIES-381</strain>
    </source>
</reference>
<dbReference type="EMBL" id="HBGA01124478">
    <property type="protein sequence ID" value="CAD9034787.1"/>
    <property type="molecule type" value="Transcribed_RNA"/>
</dbReference>
<protein>
    <submittedName>
        <fullName evidence="1">Uncharacterized protein</fullName>
    </submittedName>
</protein>
<sequence>MIFCNQFAFAQHPHTYLDENHSKDTNTNQNHTTPNLKCDRAKRMHEHFWRHGGLDDKCMTVWQMYVGFPVLRKHASTNWCQAERGAAGSVRSHKHSLSPTV</sequence>
<dbReference type="AlphaFoldDB" id="A0A7S1J748"/>
<gene>
    <name evidence="1" type="ORF">EGYM00392_LOCUS45940</name>
</gene>
<name>A0A7S1J748_9EUGL</name>